<evidence type="ECO:0000256" key="5">
    <source>
        <dbReference type="ARBA" id="ARBA00022842"/>
    </source>
</evidence>
<name>A0A7R9U948_9STRA</name>
<dbReference type="PRINTS" id="PR00119">
    <property type="entry name" value="CATATPASE"/>
</dbReference>
<keyword evidence="2 9" id="KW-0812">Transmembrane</keyword>
<protein>
    <recommendedName>
        <fullName evidence="13">Cation-transporting P-type ATPase N-terminal domain-containing protein</fullName>
    </recommendedName>
</protein>
<dbReference type="GO" id="GO:0005886">
    <property type="term" value="C:plasma membrane"/>
    <property type="evidence" value="ECO:0007669"/>
    <property type="project" value="TreeGrafter"/>
</dbReference>
<evidence type="ECO:0000259" key="10">
    <source>
        <dbReference type="Pfam" id="PF00122"/>
    </source>
</evidence>
<reference evidence="12" key="1">
    <citation type="submission" date="2021-01" db="EMBL/GenBank/DDBJ databases">
        <authorList>
            <person name="Corre E."/>
            <person name="Pelletier E."/>
            <person name="Niang G."/>
            <person name="Scheremetjew M."/>
            <person name="Finn R."/>
            <person name="Kale V."/>
            <person name="Holt S."/>
            <person name="Cochrane G."/>
            <person name="Meng A."/>
            <person name="Brown T."/>
            <person name="Cohen L."/>
        </authorList>
    </citation>
    <scope>NUCLEOTIDE SEQUENCE</scope>
    <source>
        <strain evidence="12">CCMP2078</strain>
    </source>
</reference>
<dbReference type="SUPFAM" id="SSF81665">
    <property type="entry name" value="Calcium ATPase, transmembrane domain M"/>
    <property type="match status" value="1"/>
</dbReference>
<evidence type="ECO:0000256" key="9">
    <source>
        <dbReference type="SAM" id="Phobius"/>
    </source>
</evidence>
<dbReference type="Pfam" id="PF00690">
    <property type="entry name" value="Cation_ATPase_N"/>
    <property type="match status" value="1"/>
</dbReference>
<feature type="compositionally biased region" description="Basic residues" evidence="8">
    <location>
        <begin position="653"/>
        <end position="662"/>
    </location>
</feature>
<dbReference type="InterPro" id="IPR023298">
    <property type="entry name" value="ATPase_P-typ_TM_dom_sf"/>
</dbReference>
<evidence type="ECO:0000256" key="6">
    <source>
        <dbReference type="ARBA" id="ARBA00022989"/>
    </source>
</evidence>
<evidence type="ECO:0008006" key="13">
    <source>
        <dbReference type="Google" id="ProtNLM"/>
    </source>
</evidence>
<dbReference type="InterPro" id="IPR018303">
    <property type="entry name" value="ATPase_P-typ_P_site"/>
</dbReference>
<dbReference type="PANTHER" id="PTHR24093">
    <property type="entry name" value="CATION TRANSPORTING ATPASE"/>
    <property type="match status" value="1"/>
</dbReference>
<dbReference type="GO" id="GO:0012505">
    <property type="term" value="C:endomembrane system"/>
    <property type="evidence" value="ECO:0007669"/>
    <property type="project" value="UniProtKB-SubCell"/>
</dbReference>
<keyword evidence="4" id="KW-0067">ATP-binding</keyword>
<feature type="transmembrane region" description="Helical" evidence="9">
    <location>
        <begin position="353"/>
        <end position="382"/>
    </location>
</feature>
<dbReference type="SUPFAM" id="SSF81653">
    <property type="entry name" value="Calcium ATPase, transduction domain A"/>
    <property type="match status" value="1"/>
</dbReference>
<dbReference type="GO" id="GO:0016887">
    <property type="term" value="F:ATP hydrolysis activity"/>
    <property type="evidence" value="ECO:0007669"/>
    <property type="project" value="InterPro"/>
</dbReference>
<accession>A0A7R9U948</accession>
<dbReference type="InterPro" id="IPR059000">
    <property type="entry name" value="ATPase_P-type_domA"/>
</dbReference>
<evidence type="ECO:0000256" key="8">
    <source>
        <dbReference type="SAM" id="MobiDB-lite"/>
    </source>
</evidence>
<comment type="subcellular location">
    <subcellularLocation>
        <location evidence="1">Endomembrane system</location>
        <topology evidence="1">Multi-pass membrane protein</topology>
    </subcellularLocation>
</comment>
<feature type="transmembrane region" description="Helical" evidence="9">
    <location>
        <begin position="145"/>
        <end position="164"/>
    </location>
</feature>
<dbReference type="EMBL" id="HBEA01010870">
    <property type="protein sequence ID" value="CAD8258825.1"/>
    <property type="molecule type" value="Transcribed_RNA"/>
</dbReference>
<keyword evidence="5" id="KW-0460">Magnesium</keyword>
<dbReference type="InterPro" id="IPR001757">
    <property type="entry name" value="P_typ_ATPase"/>
</dbReference>
<feature type="domain" description="Cation-transporting P-type ATPase N-terminal" evidence="11">
    <location>
        <begin position="63"/>
        <end position="132"/>
    </location>
</feature>
<evidence type="ECO:0000256" key="7">
    <source>
        <dbReference type="ARBA" id="ARBA00023136"/>
    </source>
</evidence>
<dbReference type="InterPro" id="IPR004014">
    <property type="entry name" value="ATPase_P-typ_cation-transptr_N"/>
</dbReference>
<evidence type="ECO:0000256" key="2">
    <source>
        <dbReference type="ARBA" id="ARBA00022692"/>
    </source>
</evidence>
<keyword evidence="3" id="KW-0547">Nucleotide-binding</keyword>
<evidence type="ECO:0000259" key="11">
    <source>
        <dbReference type="Pfam" id="PF00690"/>
    </source>
</evidence>
<dbReference type="InterPro" id="IPR008250">
    <property type="entry name" value="ATPase_P-typ_transduc_dom_A_sf"/>
</dbReference>
<dbReference type="AlphaFoldDB" id="A0A7R9U948"/>
<gene>
    <name evidence="12" type="ORF">PPYR1160_LOCUS8326</name>
</gene>
<evidence type="ECO:0000313" key="12">
    <source>
        <dbReference type="EMBL" id="CAD8258825.1"/>
    </source>
</evidence>
<sequence length="662" mass="72252">MSSRGAPGIKTMSSRVSTVPMEASSKFGITREELSDPPPGAKFHPVFDFRNQKEWKSEAWDKYGGIQGILKAIQTDAANGLDDGPGNDFDERVQVFGDNHRIASPPLGYFELIWEGLKDPTLRILIAAAAVSIALGVAFEGANGWHEGVAIMFAVALVVNVGAYNDLQKDKKFRELEKANAARKVLVVRGSVSREVVIDELLVGDVVKMTDGDIVPADGLLLAGNNVLMDESAITGESDQLKKTPEKNPFLISGTSVSSGELTMVVVGVGTGSEQGRMFDKIREAQEIEKKKPTPLQRKLHRLAELISYLGGAIGILVFFVMLITHLVEWSEGRGTVNDDGERTWASSNYVDILGFFIVAITVLVVAIPEGLPLAVTISLAYSVKKMQKENILVRTLDACEIMGNATAICTDKTGTLTLNLMKVMQMWSEVDAEDVADGFHMEQNNQGKREEIEKFYQKTASALGNKMLMLCVQNSILNSTAEIVPLEDATTLEVVIDPATGKPMTKVSGNKTEGALLYWAIGHSKQDDVISETRRSAEVRADGAPAIYRGVKVSPVGFVFLNPARSEEALCRSIRSAPSESGCPRWCKVQKAIDTFSTSREQRRWCCGFVHTSSMPTRTECPSPATSLSCRMDAWRAAAEKRRSSRASSMPWRRRPSAASP</sequence>
<dbReference type="NCBIfam" id="TIGR01494">
    <property type="entry name" value="ATPase_P-type"/>
    <property type="match status" value="2"/>
</dbReference>
<keyword evidence="6 9" id="KW-1133">Transmembrane helix</keyword>
<evidence type="ECO:0000256" key="3">
    <source>
        <dbReference type="ARBA" id="ARBA00022741"/>
    </source>
</evidence>
<feature type="transmembrane region" description="Helical" evidence="9">
    <location>
        <begin position="122"/>
        <end position="139"/>
    </location>
</feature>
<feature type="region of interest" description="Disordered" evidence="8">
    <location>
        <begin position="642"/>
        <end position="662"/>
    </location>
</feature>
<feature type="transmembrane region" description="Helical" evidence="9">
    <location>
        <begin position="306"/>
        <end position="328"/>
    </location>
</feature>
<dbReference type="Gene3D" id="2.70.150.10">
    <property type="entry name" value="Calcium-transporting ATPase, cytoplasmic transduction domain A"/>
    <property type="match status" value="1"/>
</dbReference>
<dbReference type="PROSITE" id="PS00154">
    <property type="entry name" value="ATPASE_E1_E2"/>
    <property type="match status" value="1"/>
</dbReference>
<dbReference type="PANTHER" id="PTHR24093:SF369">
    <property type="entry name" value="CALCIUM-TRANSPORTING ATPASE"/>
    <property type="match status" value="1"/>
</dbReference>
<organism evidence="12">
    <name type="scientific">Pinguiococcus pyrenoidosus</name>
    <dbReference type="NCBI Taxonomy" id="172671"/>
    <lineage>
        <taxon>Eukaryota</taxon>
        <taxon>Sar</taxon>
        <taxon>Stramenopiles</taxon>
        <taxon>Ochrophyta</taxon>
        <taxon>Pinguiophyceae</taxon>
        <taxon>Pinguiochrysidales</taxon>
        <taxon>Pinguiochrysidaceae</taxon>
        <taxon>Pinguiococcus</taxon>
    </lineage>
</organism>
<evidence type="ECO:0000256" key="4">
    <source>
        <dbReference type="ARBA" id="ARBA00022840"/>
    </source>
</evidence>
<proteinExistence type="predicted"/>
<keyword evidence="7 9" id="KW-0472">Membrane</keyword>
<feature type="domain" description="P-type ATPase A" evidence="10">
    <location>
        <begin position="181"/>
        <end position="281"/>
    </location>
</feature>
<dbReference type="GO" id="GO:0005524">
    <property type="term" value="F:ATP binding"/>
    <property type="evidence" value="ECO:0007669"/>
    <property type="project" value="UniProtKB-KW"/>
</dbReference>
<dbReference type="Pfam" id="PF00122">
    <property type="entry name" value="E1-E2_ATPase"/>
    <property type="match status" value="1"/>
</dbReference>
<evidence type="ECO:0000256" key="1">
    <source>
        <dbReference type="ARBA" id="ARBA00004127"/>
    </source>
</evidence>
<dbReference type="Gene3D" id="1.20.1110.10">
    <property type="entry name" value="Calcium-transporting ATPase, transmembrane domain"/>
    <property type="match status" value="1"/>
</dbReference>
<dbReference type="GO" id="GO:0005388">
    <property type="term" value="F:P-type calcium transporter activity"/>
    <property type="evidence" value="ECO:0007669"/>
    <property type="project" value="TreeGrafter"/>
</dbReference>